<dbReference type="PANTHER" id="PTHR24376">
    <property type="entry name" value="ZINC FINGER PROTEIN"/>
    <property type="match status" value="1"/>
</dbReference>
<keyword evidence="4 7" id="KW-0863">Zinc-finger</keyword>
<dbReference type="GO" id="GO:0005634">
    <property type="term" value="C:nucleus"/>
    <property type="evidence" value="ECO:0007669"/>
    <property type="project" value="UniProtKB-SubCell"/>
</dbReference>
<feature type="domain" description="C2H2-type" evidence="9">
    <location>
        <begin position="272"/>
        <end position="299"/>
    </location>
</feature>
<dbReference type="GO" id="GO:0008270">
    <property type="term" value="F:zinc ion binding"/>
    <property type="evidence" value="ECO:0007669"/>
    <property type="project" value="UniProtKB-KW"/>
</dbReference>
<feature type="domain" description="C2H2-type" evidence="9">
    <location>
        <begin position="6"/>
        <end position="29"/>
    </location>
</feature>
<dbReference type="EMBL" id="BGPR01014285">
    <property type="protein sequence ID" value="GBN64541.1"/>
    <property type="molecule type" value="Genomic_DNA"/>
</dbReference>
<feature type="domain" description="C2H2-type" evidence="9">
    <location>
        <begin position="64"/>
        <end position="91"/>
    </location>
</feature>
<name>A0A4Y2QMJ3_ARAVE</name>
<evidence type="ECO:0000256" key="4">
    <source>
        <dbReference type="ARBA" id="ARBA00022771"/>
    </source>
</evidence>
<dbReference type="Pfam" id="PF00096">
    <property type="entry name" value="zf-C2H2"/>
    <property type="match status" value="4"/>
</dbReference>
<feature type="domain" description="C2H2-type" evidence="9">
    <location>
        <begin position="234"/>
        <end position="261"/>
    </location>
</feature>
<feature type="domain" description="C2H2-type" evidence="9">
    <location>
        <begin position="584"/>
        <end position="611"/>
    </location>
</feature>
<keyword evidence="11" id="KW-1185">Reference proteome</keyword>
<comment type="subcellular location">
    <subcellularLocation>
        <location evidence="1">Nucleus</location>
    </subcellularLocation>
</comment>
<feature type="domain" description="C2H2-type" evidence="9">
    <location>
        <begin position="556"/>
        <end position="583"/>
    </location>
</feature>
<feature type="domain" description="C2H2-type" evidence="9">
    <location>
        <begin position="35"/>
        <end position="62"/>
    </location>
</feature>
<dbReference type="Gene3D" id="3.30.160.60">
    <property type="entry name" value="Classic Zinc Finger"/>
    <property type="match status" value="10"/>
</dbReference>
<feature type="domain" description="C2H2-type" evidence="9">
    <location>
        <begin position="445"/>
        <end position="472"/>
    </location>
</feature>
<protein>
    <submittedName>
        <fullName evidence="10">Zinc finger protein 836</fullName>
    </submittedName>
</protein>
<feature type="domain" description="C2H2-type" evidence="9">
    <location>
        <begin position="149"/>
        <end position="171"/>
    </location>
</feature>
<feature type="domain" description="C2H2-type" evidence="9">
    <location>
        <begin position="612"/>
        <end position="639"/>
    </location>
</feature>
<organism evidence="10 11">
    <name type="scientific">Araneus ventricosus</name>
    <name type="common">Orbweaver spider</name>
    <name type="synonym">Epeira ventricosa</name>
    <dbReference type="NCBI Taxonomy" id="182803"/>
    <lineage>
        <taxon>Eukaryota</taxon>
        <taxon>Metazoa</taxon>
        <taxon>Ecdysozoa</taxon>
        <taxon>Arthropoda</taxon>
        <taxon>Chelicerata</taxon>
        <taxon>Arachnida</taxon>
        <taxon>Araneae</taxon>
        <taxon>Araneomorphae</taxon>
        <taxon>Entelegynae</taxon>
        <taxon>Araneoidea</taxon>
        <taxon>Araneidae</taxon>
        <taxon>Araneus</taxon>
    </lineage>
</organism>
<dbReference type="PROSITE" id="PS00028">
    <property type="entry name" value="ZINC_FINGER_C2H2_1"/>
    <property type="match status" value="16"/>
</dbReference>
<evidence type="ECO:0000256" key="8">
    <source>
        <dbReference type="SAM" id="MobiDB-lite"/>
    </source>
</evidence>
<accession>A0A4Y2QMJ3</accession>
<evidence type="ECO:0000259" key="9">
    <source>
        <dbReference type="PROSITE" id="PS50157"/>
    </source>
</evidence>
<dbReference type="SMART" id="SM00355">
    <property type="entry name" value="ZnF_C2H2"/>
    <property type="match status" value="18"/>
</dbReference>
<evidence type="ECO:0000256" key="7">
    <source>
        <dbReference type="PROSITE-ProRule" id="PRU00042"/>
    </source>
</evidence>
<reference evidence="10 11" key="1">
    <citation type="journal article" date="2019" name="Sci. Rep.">
        <title>Orb-weaving spider Araneus ventricosus genome elucidates the spidroin gene catalogue.</title>
        <authorList>
            <person name="Kono N."/>
            <person name="Nakamura H."/>
            <person name="Ohtoshi R."/>
            <person name="Moran D.A.P."/>
            <person name="Shinohara A."/>
            <person name="Yoshida Y."/>
            <person name="Fujiwara M."/>
            <person name="Mori M."/>
            <person name="Tomita M."/>
            <person name="Arakawa K."/>
        </authorList>
    </citation>
    <scope>NUCLEOTIDE SEQUENCE [LARGE SCALE GENOMIC DNA]</scope>
</reference>
<feature type="domain" description="C2H2-type" evidence="9">
    <location>
        <begin position="473"/>
        <end position="500"/>
    </location>
</feature>
<comment type="caution">
    <text evidence="10">The sequence shown here is derived from an EMBL/GenBank/DDBJ whole genome shotgun (WGS) entry which is preliminary data.</text>
</comment>
<evidence type="ECO:0000256" key="3">
    <source>
        <dbReference type="ARBA" id="ARBA00022737"/>
    </source>
</evidence>
<feature type="domain" description="C2H2-type" evidence="9">
    <location>
        <begin position="328"/>
        <end position="355"/>
    </location>
</feature>
<keyword evidence="5" id="KW-0862">Zinc</keyword>
<evidence type="ECO:0000256" key="6">
    <source>
        <dbReference type="ARBA" id="ARBA00023242"/>
    </source>
</evidence>
<dbReference type="InterPro" id="IPR013087">
    <property type="entry name" value="Znf_C2H2_type"/>
</dbReference>
<dbReference type="OrthoDB" id="6408440at2759"/>
<keyword evidence="6" id="KW-0539">Nucleus</keyword>
<proteinExistence type="predicted"/>
<feature type="domain" description="C2H2-type" evidence="9">
    <location>
        <begin position="356"/>
        <end position="383"/>
    </location>
</feature>
<dbReference type="SUPFAM" id="SSF57667">
    <property type="entry name" value="beta-beta-alpha zinc fingers"/>
    <property type="match status" value="8"/>
</dbReference>
<feature type="region of interest" description="Disordered" evidence="8">
    <location>
        <begin position="493"/>
        <end position="517"/>
    </location>
</feature>
<feature type="domain" description="C2H2-type" evidence="9">
    <location>
        <begin position="300"/>
        <end position="327"/>
    </location>
</feature>
<evidence type="ECO:0000256" key="2">
    <source>
        <dbReference type="ARBA" id="ARBA00022723"/>
    </source>
</evidence>
<evidence type="ECO:0000313" key="11">
    <source>
        <dbReference type="Proteomes" id="UP000499080"/>
    </source>
</evidence>
<dbReference type="AlphaFoldDB" id="A0A4Y2QMJ3"/>
<evidence type="ECO:0000256" key="5">
    <source>
        <dbReference type="ARBA" id="ARBA00022833"/>
    </source>
</evidence>
<dbReference type="FunFam" id="3.30.160.60:FF:000100">
    <property type="entry name" value="Zinc finger 45-like"/>
    <property type="match status" value="1"/>
</dbReference>
<dbReference type="InterPro" id="IPR036236">
    <property type="entry name" value="Znf_C2H2_sf"/>
</dbReference>
<evidence type="ECO:0000313" key="10">
    <source>
        <dbReference type="EMBL" id="GBN64541.1"/>
    </source>
</evidence>
<evidence type="ECO:0000256" key="1">
    <source>
        <dbReference type="ARBA" id="ARBA00004123"/>
    </source>
</evidence>
<dbReference type="Proteomes" id="UP000499080">
    <property type="component" value="Unassembled WGS sequence"/>
</dbReference>
<keyword evidence="2" id="KW-0479">Metal-binding</keyword>
<keyword evidence="3" id="KW-0677">Repeat</keyword>
<sequence>MEETEFKCVVCDKTFSSRYSLTYHYANHTPRIRFYVCDICNKGFYFKGRLNIHMKAHSTKNKSFVCCICGSSFKDEGVYKRHCNLHIKDRTNPFSCEECGKTFTEKLIFEVHQLTHTAKTSFRCEVCAKIFFEECVYLKHKDGHKLVLFKCNTCSKEFDSSTRLKRHEESHKPRTCSLCLEVFHDEEAYFNHWVAHENVNTPTTPSKCNTCGYCQEEFKTQNELKDHVEVQHKYWCSVCSIDFQTIISYKRHINMHTNESSLEQDKTEPDKFTCNVCNKEYKTQAQLSRHLSGHDPKKPFGCEVCGKFFDDESFLKTHRALHVQKELQKCDICGKEFTETLFYNIHRLTHFEQKPIRCDICEDVFTEKIAYVRHRRNHKNRELKEAQRFLTMREMLKQKLEESEKSPGDDAAESEMILGSINDETSGNQIQTRAHTSALDPSKLFHCDFCGKLFEEEKMMKTHRDGHVKKKRQICDICGDIFTENYLFLRHRNSHRRREDRESKKGKMKRKLEESGISTGLDKDVSENCESNNNQNGDTRIKIEEVASIGNKKKTYFCDLCGKVFDDEDSLKTHQGQHAQKKLIFCDVCGKEFKEMLFYDIHRLTHLEQKPFRCDICGDIFTEEYLFIRHRSLHKNREQKQAKRIFNMREMLKQKLEESQ</sequence>
<dbReference type="PROSITE" id="PS50157">
    <property type="entry name" value="ZINC_FINGER_C2H2_2"/>
    <property type="match status" value="15"/>
</dbReference>
<feature type="domain" description="C2H2-type" evidence="9">
    <location>
        <begin position="94"/>
        <end position="121"/>
    </location>
</feature>
<gene>
    <name evidence="10" type="primary">ZNF836_9</name>
    <name evidence="10" type="ORF">AVEN_37392_1</name>
</gene>
<dbReference type="PANTHER" id="PTHR24376:SF235">
    <property type="entry name" value="C2H2-TYPE DOMAIN-CONTAINING PROTEIN"/>
    <property type="match status" value="1"/>
</dbReference>